<keyword evidence="2" id="KW-0732">Signal</keyword>
<name>A0A6P8B7K9_PYRGI</name>
<dbReference type="KEGG" id="pgri:PgNI_06482"/>
<keyword evidence="3" id="KW-1185">Reference proteome</keyword>
<protein>
    <recommendedName>
        <fullName evidence="5">Cell wall protein</fullName>
    </recommendedName>
</protein>
<gene>
    <name evidence="4" type="ORF">PgNI_06482</name>
</gene>
<evidence type="ECO:0000313" key="4">
    <source>
        <dbReference type="RefSeq" id="XP_030983197.1"/>
    </source>
</evidence>
<reference evidence="3 4" key="1">
    <citation type="journal article" date="2019" name="Mol. Biol. Evol.">
        <title>Blast fungal genomes show frequent chromosomal changes, gene gains and losses, and effector gene turnover.</title>
        <authorList>
            <person name="Gomez Luciano L.B."/>
            <person name="Jason Tsai I."/>
            <person name="Chuma I."/>
            <person name="Tosa Y."/>
            <person name="Chen Y.H."/>
            <person name="Li J.Y."/>
            <person name="Li M.Y."/>
            <person name="Jade Lu M.Y."/>
            <person name="Nakayashiki H."/>
            <person name="Li W.H."/>
        </authorList>
    </citation>
    <scope>NUCLEOTIDE SEQUENCE [LARGE SCALE GENOMIC DNA]</scope>
    <source>
        <strain evidence="3 4">NI907</strain>
    </source>
</reference>
<proteinExistence type="predicted"/>
<dbReference type="Proteomes" id="UP000515153">
    <property type="component" value="Chromosome I"/>
</dbReference>
<feature type="region of interest" description="Disordered" evidence="1">
    <location>
        <begin position="425"/>
        <end position="451"/>
    </location>
</feature>
<organism evidence="3 4">
    <name type="scientific">Pyricularia grisea</name>
    <name type="common">Crabgrass-specific blast fungus</name>
    <name type="synonym">Magnaporthe grisea</name>
    <dbReference type="NCBI Taxonomy" id="148305"/>
    <lineage>
        <taxon>Eukaryota</taxon>
        <taxon>Fungi</taxon>
        <taxon>Dikarya</taxon>
        <taxon>Ascomycota</taxon>
        <taxon>Pezizomycotina</taxon>
        <taxon>Sordariomycetes</taxon>
        <taxon>Sordariomycetidae</taxon>
        <taxon>Magnaporthales</taxon>
        <taxon>Pyriculariaceae</taxon>
        <taxon>Pyricularia</taxon>
    </lineage>
</organism>
<dbReference type="RefSeq" id="XP_030983197.1">
    <property type="nucleotide sequence ID" value="XM_031126506.1"/>
</dbReference>
<feature type="signal peptide" evidence="2">
    <location>
        <begin position="1"/>
        <end position="19"/>
    </location>
</feature>
<sequence>MQFKAIIVALVAASNAVNAVSIPNGVLVQARAVGDAWLSARATAAKPQNNNTKADCDAAKRLQEGIEKNIQDQDGELSSAKTLLQILAKTPVDQAQFKKEKSVLLGHVYDGITQREANQKIAPKGNAAIAGLAKVADAQKTELSQALTLCGNATDTATLNTMVTEFQNGIKQNQQNAKDDLNQLFNFIFFFYLAAIARLDIRQRSRSARDRAPALVRAEQLAGGRGACRGQACGDALVVLGARDDAAVEGRGLVGADDVARRRLARAVDEELLVVLHVALVVVGDAGRRPGDGAAACGSRAGGACAEPGLASKAAEGVARAAGAVLGAVLSVLILTVDEGAAEEVVEVVLVVLVVLEVEVDEVEVLDVLVAEVDVEVLEVELLVLVLLLVLELEEVLVLELLLEELVGVMVLVLNVVCCATTVETDDELEEDDEVDEEDEVKEEDVDEDEDEVEEVAESDVKVELTTVVESTVELKAVVGSAVELITVVESAVELTTVVASEVDTAVELTTVVASEVDTAVELTAVVASTEAEPEVA</sequence>
<reference evidence="4" key="2">
    <citation type="submission" date="2019-10" db="EMBL/GenBank/DDBJ databases">
        <authorList>
            <consortium name="NCBI Genome Project"/>
        </authorList>
    </citation>
    <scope>NUCLEOTIDE SEQUENCE</scope>
    <source>
        <strain evidence="4">NI907</strain>
    </source>
</reference>
<evidence type="ECO:0008006" key="5">
    <source>
        <dbReference type="Google" id="ProtNLM"/>
    </source>
</evidence>
<evidence type="ECO:0000256" key="2">
    <source>
        <dbReference type="SAM" id="SignalP"/>
    </source>
</evidence>
<dbReference type="AlphaFoldDB" id="A0A6P8B7K9"/>
<evidence type="ECO:0000313" key="3">
    <source>
        <dbReference type="Proteomes" id="UP000515153"/>
    </source>
</evidence>
<accession>A0A6P8B7K9</accession>
<dbReference type="GeneID" id="41961415"/>
<evidence type="ECO:0000256" key="1">
    <source>
        <dbReference type="SAM" id="MobiDB-lite"/>
    </source>
</evidence>
<reference evidence="4" key="3">
    <citation type="submission" date="2025-08" db="UniProtKB">
        <authorList>
            <consortium name="RefSeq"/>
        </authorList>
    </citation>
    <scope>IDENTIFICATION</scope>
    <source>
        <strain evidence="4">NI907</strain>
    </source>
</reference>
<feature type="chain" id="PRO_5028365782" description="Cell wall protein" evidence="2">
    <location>
        <begin position="20"/>
        <end position="537"/>
    </location>
</feature>